<evidence type="ECO:0000259" key="2">
    <source>
        <dbReference type="PROSITE" id="PS50835"/>
    </source>
</evidence>
<keyword evidence="4" id="KW-1185">Reference proteome</keyword>
<evidence type="ECO:0000256" key="1">
    <source>
        <dbReference type="SAM" id="Phobius"/>
    </source>
</evidence>
<name>A0A1A9ZZV8_GLOPL</name>
<dbReference type="SUPFAM" id="SSF48726">
    <property type="entry name" value="Immunoglobulin"/>
    <property type="match status" value="1"/>
</dbReference>
<dbReference type="EnsemblMetazoa" id="GPAI030152-RA">
    <property type="protein sequence ID" value="GPAI030152-PA"/>
    <property type="gene ID" value="GPAI030152"/>
</dbReference>
<feature type="transmembrane region" description="Helical" evidence="1">
    <location>
        <begin position="12"/>
        <end position="37"/>
    </location>
</feature>
<keyword evidence="1" id="KW-0812">Transmembrane</keyword>
<evidence type="ECO:0000313" key="3">
    <source>
        <dbReference type="EnsemblMetazoa" id="GPAI030152-PA"/>
    </source>
</evidence>
<organism evidence="3 4">
    <name type="scientific">Glossina pallidipes</name>
    <name type="common">Tsetse fly</name>
    <dbReference type="NCBI Taxonomy" id="7398"/>
    <lineage>
        <taxon>Eukaryota</taxon>
        <taxon>Metazoa</taxon>
        <taxon>Ecdysozoa</taxon>
        <taxon>Arthropoda</taxon>
        <taxon>Hexapoda</taxon>
        <taxon>Insecta</taxon>
        <taxon>Pterygota</taxon>
        <taxon>Neoptera</taxon>
        <taxon>Endopterygota</taxon>
        <taxon>Diptera</taxon>
        <taxon>Brachycera</taxon>
        <taxon>Muscomorpha</taxon>
        <taxon>Hippoboscoidea</taxon>
        <taxon>Glossinidae</taxon>
        <taxon>Glossina</taxon>
    </lineage>
</organism>
<dbReference type="VEuPathDB" id="VectorBase:GPAI030152"/>
<dbReference type="Proteomes" id="UP000092445">
    <property type="component" value="Unassembled WGS sequence"/>
</dbReference>
<dbReference type="STRING" id="7398.A0A1A9ZZV8"/>
<dbReference type="PROSITE" id="PS50835">
    <property type="entry name" value="IG_LIKE"/>
    <property type="match status" value="1"/>
</dbReference>
<accession>A0A1A9ZZV8</accession>
<dbReference type="InterPro" id="IPR013783">
    <property type="entry name" value="Ig-like_fold"/>
</dbReference>
<keyword evidence="1" id="KW-1133">Transmembrane helix</keyword>
<dbReference type="InterPro" id="IPR036179">
    <property type="entry name" value="Ig-like_dom_sf"/>
</dbReference>
<keyword evidence="1" id="KW-0472">Membrane</keyword>
<feature type="domain" description="Ig-like" evidence="2">
    <location>
        <begin position="51"/>
        <end position="180"/>
    </location>
</feature>
<dbReference type="AlphaFoldDB" id="A0A1A9ZZV8"/>
<dbReference type="Gene3D" id="2.60.40.10">
    <property type="entry name" value="Immunoglobulins"/>
    <property type="match status" value="1"/>
</dbReference>
<sequence length="182" mass="19883">MSAISVANAKAYVYQLLLSTVLLQITLVTIAQLLLVLPMPMAKATNGLRVPTFIQEPPPRLLFSNDTGTQVSCTAHGNPPPVVSWVLSDGTMATQVPGLSSSTNSNGGIFKIRDLCMSAIVSVLDEKLKGNQLLKFGTETSRTRKIETWQISLAERGTYSTEIFKNLIFYKSMSTEESIKIE</sequence>
<reference evidence="3" key="2">
    <citation type="submission" date="2020-05" db="UniProtKB">
        <authorList>
            <consortium name="EnsemblMetazoa"/>
        </authorList>
    </citation>
    <scope>IDENTIFICATION</scope>
    <source>
        <strain evidence="3">IAEA</strain>
    </source>
</reference>
<protein>
    <recommendedName>
        <fullName evidence="2">Ig-like domain-containing protein</fullName>
    </recommendedName>
</protein>
<dbReference type="InterPro" id="IPR007110">
    <property type="entry name" value="Ig-like_dom"/>
</dbReference>
<reference evidence="4" key="1">
    <citation type="submission" date="2014-03" db="EMBL/GenBank/DDBJ databases">
        <authorList>
            <person name="Aksoy S."/>
            <person name="Warren W."/>
            <person name="Wilson R.K."/>
        </authorList>
    </citation>
    <scope>NUCLEOTIDE SEQUENCE [LARGE SCALE GENOMIC DNA]</scope>
    <source>
        <strain evidence="4">IAEA</strain>
    </source>
</reference>
<evidence type="ECO:0000313" key="4">
    <source>
        <dbReference type="Proteomes" id="UP000092445"/>
    </source>
</evidence>
<proteinExistence type="predicted"/>